<gene>
    <name evidence="6" type="primary">gb15140</name>
    <name evidence="6" type="ORF">PR202_gb15140</name>
</gene>
<dbReference type="Pfam" id="PF00400">
    <property type="entry name" value="WD40"/>
    <property type="match status" value="1"/>
</dbReference>
<organism evidence="6 7">
    <name type="scientific">Eleusine coracana subsp. coracana</name>
    <dbReference type="NCBI Taxonomy" id="191504"/>
    <lineage>
        <taxon>Eukaryota</taxon>
        <taxon>Viridiplantae</taxon>
        <taxon>Streptophyta</taxon>
        <taxon>Embryophyta</taxon>
        <taxon>Tracheophyta</taxon>
        <taxon>Spermatophyta</taxon>
        <taxon>Magnoliopsida</taxon>
        <taxon>Liliopsida</taxon>
        <taxon>Poales</taxon>
        <taxon>Poaceae</taxon>
        <taxon>PACMAD clade</taxon>
        <taxon>Chloridoideae</taxon>
        <taxon>Cynodonteae</taxon>
        <taxon>Eleusininae</taxon>
        <taxon>Eleusine</taxon>
    </lineage>
</organism>
<keyword evidence="1 3" id="KW-0853">WD repeat</keyword>
<feature type="region of interest" description="Disordered" evidence="4">
    <location>
        <begin position="87"/>
        <end position="110"/>
    </location>
</feature>
<dbReference type="PROSITE" id="PS00678">
    <property type="entry name" value="WD_REPEATS_1"/>
    <property type="match status" value="1"/>
</dbReference>
<name>A0AAV5EX03_ELECO</name>
<dbReference type="InterPro" id="IPR036322">
    <property type="entry name" value="WD40_repeat_dom_sf"/>
</dbReference>
<dbReference type="InterPro" id="IPR053053">
    <property type="entry name" value="WD_repeat_protein"/>
</dbReference>
<dbReference type="InterPro" id="IPR019775">
    <property type="entry name" value="WD40_repeat_CS"/>
</dbReference>
<feature type="domain" description="Translation initiation factor beta propellor-like" evidence="5">
    <location>
        <begin position="188"/>
        <end position="315"/>
    </location>
</feature>
<evidence type="ECO:0000256" key="1">
    <source>
        <dbReference type="ARBA" id="ARBA00022574"/>
    </source>
</evidence>
<dbReference type="Gene3D" id="2.130.10.10">
    <property type="entry name" value="YVTN repeat-like/Quinoprotein amine dehydrogenase"/>
    <property type="match status" value="1"/>
</dbReference>
<dbReference type="AlphaFoldDB" id="A0AAV5EX03"/>
<accession>A0AAV5EX03</accession>
<evidence type="ECO:0000313" key="7">
    <source>
        <dbReference type="Proteomes" id="UP001054889"/>
    </source>
</evidence>
<evidence type="ECO:0000259" key="5">
    <source>
        <dbReference type="Pfam" id="PF08662"/>
    </source>
</evidence>
<feature type="region of interest" description="Disordered" evidence="4">
    <location>
        <begin position="1"/>
        <end position="45"/>
    </location>
</feature>
<proteinExistence type="predicted"/>
<dbReference type="Pfam" id="PF08662">
    <property type="entry name" value="eIF2A"/>
    <property type="match status" value="1"/>
</dbReference>
<sequence>MDLLSAAYGATSDEDADDSTASGPAGAELALAAPPPSKRPRWEPYLYLPPPLPQAIPQSIPPNEVPQLASLASGKYISKRERALLAASQTPVDSTSQPPPPAAAEFGSPVGSISDSNVRADILHSLRLQSKPGSSKSLPLKLSVSLKGHTKAVNHVDWSSSHAHLLASAGMDHTVHIWNVWDKGNTTACVLKYHTAAVKDVRWSLLGPSLLSGGYDCSLRLVDAAEGKEVKVFKEDQTVEIIKFNPSNPNIFLSGGSKGSLRLWDIRSGLVTKEFSRSLGTILDIEFSPDGKQFISSTDTTQSNVSENTIIVWDVVRQLPLSNQVYTEAFSCPCVRYHPYEASFVAQSNGNYIGIFSARPPFRLNSLIHPLSHLGLLDPFSGQISSGALSSIFLHQHATGSPLALAPSSDALSSVPLSSIFLCVASSSDASPHHHVLSSGANTADELAVTVDLTAVGEGG</sequence>
<dbReference type="SUPFAM" id="SSF50978">
    <property type="entry name" value="WD40 repeat-like"/>
    <property type="match status" value="1"/>
</dbReference>
<dbReference type="PROSITE" id="PS50294">
    <property type="entry name" value="WD_REPEATS_REGION"/>
    <property type="match status" value="1"/>
</dbReference>
<dbReference type="Proteomes" id="UP001054889">
    <property type="component" value="Unassembled WGS sequence"/>
</dbReference>
<dbReference type="PANTHER" id="PTHR44566">
    <property type="entry name" value="TRANSDUCIN/WD40 REPEAT-LIKE SUPERFAMILY PROTEIN"/>
    <property type="match status" value="1"/>
</dbReference>
<evidence type="ECO:0000256" key="3">
    <source>
        <dbReference type="PROSITE-ProRule" id="PRU00221"/>
    </source>
</evidence>
<protein>
    <recommendedName>
        <fullName evidence="5">Translation initiation factor beta propellor-like domain-containing protein</fullName>
    </recommendedName>
</protein>
<dbReference type="PANTHER" id="PTHR44566:SF1">
    <property type="entry name" value="WD REPEAT-CONTAINING PROTEIN 25"/>
    <property type="match status" value="1"/>
</dbReference>
<dbReference type="InterPro" id="IPR001680">
    <property type="entry name" value="WD40_rpt"/>
</dbReference>
<comment type="caution">
    <text evidence="6">The sequence shown here is derived from an EMBL/GenBank/DDBJ whole genome shotgun (WGS) entry which is preliminary data.</text>
</comment>
<reference evidence="6" key="1">
    <citation type="journal article" date="2018" name="DNA Res.">
        <title>Multiple hybrid de novo genome assembly of finger millet, an orphan allotetraploid crop.</title>
        <authorList>
            <person name="Hatakeyama M."/>
            <person name="Aluri S."/>
            <person name="Balachadran M.T."/>
            <person name="Sivarajan S.R."/>
            <person name="Patrignani A."/>
            <person name="Gruter S."/>
            <person name="Poveda L."/>
            <person name="Shimizu-Inatsugi R."/>
            <person name="Baeten J."/>
            <person name="Francoijs K.J."/>
            <person name="Nataraja K.N."/>
            <person name="Reddy Y.A.N."/>
            <person name="Phadnis S."/>
            <person name="Ravikumar R.L."/>
            <person name="Schlapbach R."/>
            <person name="Sreeman S.M."/>
            <person name="Shimizu K.K."/>
        </authorList>
    </citation>
    <scope>NUCLEOTIDE SEQUENCE</scope>
</reference>
<dbReference type="PROSITE" id="PS50082">
    <property type="entry name" value="WD_REPEATS_2"/>
    <property type="match status" value="3"/>
</dbReference>
<reference evidence="6" key="2">
    <citation type="submission" date="2021-12" db="EMBL/GenBank/DDBJ databases">
        <title>Resequencing data analysis of finger millet.</title>
        <authorList>
            <person name="Hatakeyama M."/>
            <person name="Aluri S."/>
            <person name="Balachadran M.T."/>
            <person name="Sivarajan S.R."/>
            <person name="Poveda L."/>
            <person name="Shimizu-Inatsugi R."/>
            <person name="Schlapbach R."/>
            <person name="Sreeman S.M."/>
            <person name="Shimizu K.K."/>
        </authorList>
    </citation>
    <scope>NUCLEOTIDE SEQUENCE</scope>
</reference>
<feature type="compositionally biased region" description="Polar residues" evidence="4">
    <location>
        <begin position="87"/>
        <end position="96"/>
    </location>
</feature>
<feature type="compositionally biased region" description="Low complexity" evidence="4">
    <location>
        <begin position="19"/>
        <end position="32"/>
    </location>
</feature>
<evidence type="ECO:0000256" key="2">
    <source>
        <dbReference type="ARBA" id="ARBA00022737"/>
    </source>
</evidence>
<evidence type="ECO:0000256" key="4">
    <source>
        <dbReference type="SAM" id="MobiDB-lite"/>
    </source>
</evidence>
<evidence type="ECO:0000313" key="6">
    <source>
        <dbReference type="EMBL" id="GJN27146.1"/>
    </source>
</evidence>
<dbReference type="EMBL" id="BQKI01000079">
    <property type="protein sequence ID" value="GJN27146.1"/>
    <property type="molecule type" value="Genomic_DNA"/>
</dbReference>
<dbReference type="InterPro" id="IPR013979">
    <property type="entry name" value="TIF_beta_prop-like"/>
</dbReference>
<keyword evidence="7" id="KW-1185">Reference proteome</keyword>
<keyword evidence="2" id="KW-0677">Repeat</keyword>
<feature type="repeat" description="WD" evidence="3">
    <location>
        <begin position="191"/>
        <end position="232"/>
    </location>
</feature>
<dbReference type="SMART" id="SM00320">
    <property type="entry name" value="WD40"/>
    <property type="match status" value="4"/>
</dbReference>
<feature type="repeat" description="WD" evidence="3">
    <location>
        <begin position="232"/>
        <end position="274"/>
    </location>
</feature>
<feature type="repeat" description="WD" evidence="3">
    <location>
        <begin position="146"/>
        <end position="180"/>
    </location>
</feature>
<dbReference type="InterPro" id="IPR015943">
    <property type="entry name" value="WD40/YVTN_repeat-like_dom_sf"/>
</dbReference>